<evidence type="ECO:0000259" key="2">
    <source>
        <dbReference type="Pfam" id="PF02517"/>
    </source>
</evidence>
<organism evidence="3 4">
    <name type="scientific">Candidatus Blautia pullicola</name>
    <dbReference type="NCBI Taxonomy" id="2838498"/>
    <lineage>
        <taxon>Bacteria</taxon>
        <taxon>Bacillati</taxon>
        <taxon>Bacillota</taxon>
        <taxon>Clostridia</taxon>
        <taxon>Lachnospirales</taxon>
        <taxon>Lachnospiraceae</taxon>
        <taxon>Blautia</taxon>
    </lineage>
</organism>
<keyword evidence="1" id="KW-0472">Membrane</keyword>
<dbReference type="GO" id="GO:0004175">
    <property type="term" value="F:endopeptidase activity"/>
    <property type="evidence" value="ECO:0007669"/>
    <property type="project" value="UniProtKB-ARBA"/>
</dbReference>
<evidence type="ECO:0000313" key="4">
    <source>
        <dbReference type="Proteomes" id="UP000824056"/>
    </source>
</evidence>
<name>A0A9D2FRR0_9FIRM</name>
<dbReference type="Proteomes" id="UP000824056">
    <property type="component" value="Unassembled WGS sequence"/>
</dbReference>
<dbReference type="GO" id="GO:0008237">
    <property type="term" value="F:metallopeptidase activity"/>
    <property type="evidence" value="ECO:0007669"/>
    <property type="project" value="UniProtKB-KW"/>
</dbReference>
<sequence length="322" mass="36281">MNNTERKDYRKDTGRISRQVLFYNLIMVGVVFFVTLIQTTIFIMQSPNQSPSQADMDVFTEQISASGFSSILAVVLGVGIYYLWNRKRKVGNEIFRTGQKKMTGKSFFQILVVFMMSQLLFSIFAICGEAFFNQLGYTMESSVESASGASSTITMSLYVGILGPVAEEVIYRGFVLRSLEKYGKILAIVVSSLFFGLMHGNLAQIFYAFLVGLVLGYVTLEYSIRWAILLHILNNGLFSSALNRLNTLFQEETAMAISYGILLAFFLAGCAVLILRRKQLAAYISGNQTARKYYVWALTTIWFLLFLGLELFWAITSLEKLP</sequence>
<evidence type="ECO:0000256" key="1">
    <source>
        <dbReference type="SAM" id="Phobius"/>
    </source>
</evidence>
<feature type="transmembrane region" description="Helical" evidence="1">
    <location>
        <begin position="63"/>
        <end position="85"/>
    </location>
</feature>
<feature type="transmembrane region" description="Helical" evidence="1">
    <location>
        <begin position="257"/>
        <end position="275"/>
    </location>
</feature>
<keyword evidence="3" id="KW-0482">Metalloprotease</keyword>
<dbReference type="GO" id="GO:0080120">
    <property type="term" value="P:CAAX-box protein maturation"/>
    <property type="evidence" value="ECO:0007669"/>
    <property type="project" value="UniProtKB-ARBA"/>
</dbReference>
<dbReference type="InterPro" id="IPR052710">
    <property type="entry name" value="CAAX_protease"/>
</dbReference>
<accession>A0A9D2FRR0</accession>
<feature type="transmembrane region" description="Helical" evidence="1">
    <location>
        <begin position="182"/>
        <end position="198"/>
    </location>
</feature>
<gene>
    <name evidence="3" type="ORF">H9809_05870</name>
</gene>
<keyword evidence="3" id="KW-0378">Hydrolase</keyword>
<feature type="transmembrane region" description="Helical" evidence="1">
    <location>
        <begin position="106"/>
        <end position="132"/>
    </location>
</feature>
<proteinExistence type="predicted"/>
<protein>
    <submittedName>
        <fullName evidence="3">CPBP family intramembrane metalloprotease</fullName>
    </submittedName>
</protein>
<feature type="transmembrane region" description="Helical" evidence="1">
    <location>
        <begin position="21"/>
        <end position="43"/>
    </location>
</feature>
<dbReference type="PANTHER" id="PTHR36435">
    <property type="entry name" value="SLR1288 PROTEIN"/>
    <property type="match status" value="1"/>
</dbReference>
<keyword evidence="1" id="KW-0812">Transmembrane</keyword>
<reference evidence="3" key="2">
    <citation type="submission" date="2021-04" db="EMBL/GenBank/DDBJ databases">
        <authorList>
            <person name="Gilroy R."/>
        </authorList>
    </citation>
    <scope>NUCLEOTIDE SEQUENCE</scope>
    <source>
        <strain evidence="3">1068</strain>
    </source>
</reference>
<keyword evidence="3" id="KW-0645">Protease</keyword>
<dbReference type="AlphaFoldDB" id="A0A9D2FRR0"/>
<comment type="caution">
    <text evidence="3">The sequence shown here is derived from an EMBL/GenBank/DDBJ whole genome shotgun (WGS) entry which is preliminary data.</text>
</comment>
<feature type="transmembrane region" description="Helical" evidence="1">
    <location>
        <begin position="152"/>
        <end position="170"/>
    </location>
</feature>
<feature type="domain" description="CAAX prenyl protease 2/Lysostaphin resistance protein A-like" evidence="2">
    <location>
        <begin position="151"/>
        <end position="236"/>
    </location>
</feature>
<keyword evidence="1" id="KW-1133">Transmembrane helix</keyword>
<reference evidence="3" key="1">
    <citation type="journal article" date="2021" name="PeerJ">
        <title>Extensive microbial diversity within the chicken gut microbiome revealed by metagenomics and culture.</title>
        <authorList>
            <person name="Gilroy R."/>
            <person name="Ravi A."/>
            <person name="Getino M."/>
            <person name="Pursley I."/>
            <person name="Horton D.L."/>
            <person name="Alikhan N.F."/>
            <person name="Baker D."/>
            <person name="Gharbi K."/>
            <person name="Hall N."/>
            <person name="Watson M."/>
            <person name="Adriaenssens E.M."/>
            <person name="Foster-Nyarko E."/>
            <person name="Jarju S."/>
            <person name="Secka A."/>
            <person name="Antonio M."/>
            <person name="Oren A."/>
            <person name="Chaudhuri R.R."/>
            <person name="La Ragione R."/>
            <person name="Hildebrand F."/>
            <person name="Pallen M.J."/>
        </authorList>
    </citation>
    <scope>NUCLEOTIDE SEQUENCE</scope>
    <source>
        <strain evidence="3">1068</strain>
    </source>
</reference>
<evidence type="ECO:0000313" key="3">
    <source>
        <dbReference type="EMBL" id="HIZ65411.1"/>
    </source>
</evidence>
<dbReference type="EMBL" id="DXBG01000139">
    <property type="protein sequence ID" value="HIZ65411.1"/>
    <property type="molecule type" value="Genomic_DNA"/>
</dbReference>
<dbReference type="PANTHER" id="PTHR36435:SF1">
    <property type="entry name" value="CAAX AMINO TERMINAL PROTEASE FAMILY PROTEIN"/>
    <property type="match status" value="1"/>
</dbReference>
<dbReference type="Pfam" id="PF02517">
    <property type="entry name" value="Rce1-like"/>
    <property type="match status" value="1"/>
</dbReference>
<feature type="transmembrane region" description="Helical" evidence="1">
    <location>
        <begin position="295"/>
        <end position="315"/>
    </location>
</feature>
<dbReference type="InterPro" id="IPR003675">
    <property type="entry name" value="Rce1/LyrA-like_dom"/>
</dbReference>